<dbReference type="Proteomes" id="UP001333110">
    <property type="component" value="Unassembled WGS sequence"/>
</dbReference>
<sequence length="93" mass="10556">MNVFSMISANLQWKLSCIRQSIASRLKEVILSLYSALAPQYKRHTDTPEGVQQRDTKMVTGAPLSCEGRLRELGLFSLEKRRLRGILSMCINT</sequence>
<name>A0AAN7PKV6_MYCAM</name>
<accession>A0AAN7PKV6</accession>
<evidence type="ECO:0000313" key="1">
    <source>
        <dbReference type="EMBL" id="KAK4824901.1"/>
    </source>
</evidence>
<organism evidence="1 2">
    <name type="scientific">Mycteria americana</name>
    <name type="common">Wood stork</name>
    <dbReference type="NCBI Taxonomy" id="33587"/>
    <lineage>
        <taxon>Eukaryota</taxon>
        <taxon>Metazoa</taxon>
        <taxon>Chordata</taxon>
        <taxon>Craniata</taxon>
        <taxon>Vertebrata</taxon>
        <taxon>Euteleostomi</taxon>
        <taxon>Archelosauria</taxon>
        <taxon>Archosauria</taxon>
        <taxon>Dinosauria</taxon>
        <taxon>Saurischia</taxon>
        <taxon>Theropoda</taxon>
        <taxon>Coelurosauria</taxon>
        <taxon>Aves</taxon>
        <taxon>Neognathae</taxon>
        <taxon>Neoaves</taxon>
        <taxon>Aequornithes</taxon>
        <taxon>Ciconiiformes</taxon>
        <taxon>Ciconiidae</taxon>
        <taxon>Mycteria</taxon>
    </lineage>
</organism>
<dbReference type="EMBL" id="JAUNZN010000003">
    <property type="protein sequence ID" value="KAK4824901.1"/>
    <property type="molecule type" value="Genomic_DNA"/>
</dbReference>
<protein>
    <submittedName>
        <fullName evidence="1">Uncharacterized protein</fullName>
    </submittedName>
</protein>
<gene>
    <name evidence="1" type="ORF">QYF61_021416</name>
</gene>
<proteinExistence type="predicted"/>
<comment type="caution">
    <text evidence="1">The sequence shown here is derived from an EMBL/GenBank/DDBJ whole genome shotgun (WGS) entry which is preliminary data.</text>
</comment>
<evidence type="ECO:0000313" key="2">
    <source>
        <dbReference type="Proteomes" id="UP001333110"/>
    </source>
</evidence>
<dbReference type="AlphaFoldDB" id="A0AAN7PKV6"/>
<keyword evidence="2" id="KW-1185">Reference proteome</keyword>
<reference evidence="1 2" key="1">
    <citation type="journal article" date="2023" name="J. Hered.">
        <title>Chromosome-level genome of the wood stork (Mycteria americana) provides insight into avian chromosome evolution.</title>
        <authorList>
            <person name="Flamio R. Jr."/>
            <person name="Ramstad K.M."/>
        </authorList>
    </citation>
    <scope>NUCLEOTIDE SEQUENCE [LARGE SCALE GENOMIC DNA]</scope>
    <source>
        <strain evidence="1">JAX WOST 10</strain>
    </source>
</reference>